<sequence>MADSSSFDMALREDKRKNRLLDALEMLYYITLPVLKAT</sequence>
<comment type="caution">
    <text evidence="1">The sequence shown here is derived from an EMBL/GenBank/DDBJ whole genome shotgun (WGS) entry which is preliminary data.</text>
</comment>
<keyword evidence="2" id="KW-1185">Reference proteome</keyword>
<evidence type="ECO:0000313" key="2">
    <source>
        <dbReference type="Proteomes" id="UP000784294"/>
    </source>
</evidence>
<dbReference type="AlphaFoldDB" id="A0A3S5BZQ5"/>
<gene>
    <name evidence="1" type="ORF">PXEA_LOCUS19839</name>
</gene>
<accession>A0A3S5BZQ5</accession>
<reference evidence="1" key="1">
    <citation type="submission" date="2018-11" db="EMBL/GenBank/DDBJ databases">
        <authorList>
            <consortium name="Pathogen Informatics"/>
        </authorList>
    </citation>
    <scope>NUCLEOTIDE SEQUENCE</scope>
</reference>
<dbReference type="EMBL" id="CAAALY010079985">
    <property type="protein sequence ID" value="VEL26399.1"/>
    <property type="molecule type" value="Genomic_DNA"/>
</dbReference>
<name>A0A3S5BZQ5_9PLAT</name>
<protein>
    <submittedName>
        <fullName evidence="1">Uncharacterized protein</fullName>
    </submittedName>
</protein>
<organism evidence="1 2">
    <name type="scientific">Protopolystoma xenopodis</name>
    <dbReference type="NCBI Taxonomy" id="117903"/>
    <lineage>
        <taxon>Eukaryota</taxon>
        <taxon>Metazoa</taxon>
        <taxon>Spiralia</taxon>
        <taxon>Lophotrochozoa</taxon>
        <taxon>Platyhelminthes</taxon>
        <taxon>Monogenea</taxon>
        <taxon>Polyopisthocotylea</taxon>
        <taxon>Polystomatidea</taxon>
        <taxon>Polystomatidae</taxon>
        <taxon>Protopolystoma</taxon>
    </lineage>
</organism>
<dbReference type="Proteomes" id="UP000784294">
    <property type="component" value="Unassembled WGS sequence"/>
</dbReference>
<evidence type="ECO:0000313" key="1">
    <source>
        <dbReference type="EMBL" id="VEL26399.1"/>
    </source>
</evidence>
<proteinExistence type="predicted"/>